<protein>
    <submittedName>
        <fullName evidence="1">Uncharacterized protein</fullName>
    </submittedName>
</protein>
<dbReference type="GeneID" id="5600468"/>
<dbReference type="Proteomes" id="UP000001132">
    <property type="component" value="Segment"/>
</dbReference>
<evidence type="ECO:0000313" key="1">
    <source>
        <dbReference type="EMBL" id="ABU96836.1"/>
    </source>
</evidence>
<dbReference type="RefSeq" id="YP_001467856.1">
    <property type="nucleotide sequence ID" value="NC_009803.1"/>
</dbReference>
<dbReference type="EMBL" id="EU100883">
    <property type="protein sequence ID" value="ABU96836.1"/>
    <property type="molecule type" value="Genomic_DNA"/>
</dbReference>
<evidence type="ECO:0000313" key="2">
    <source>
        <dbReference type="Proteomes" id="UP000001132"/>
    </source>
</evidence>
<organism evidence="1 2">
    <name type="scientific">Thermus virus P23-45</name>
    <name type="common">Thermus thermophilus phage P23-45</name>
    <dbReference type="NCBI Taxonomy" id="2914006"/>
    <lineage>
        <taxon>Viruses</taxon>
        <taxon>Duplodnaviria</taxon>
        <taxon>Heunggongvirae</taxon>
        <taxon>Uroviricota</taxon>
        <taxon>Caudoviricetes</taxon>
        <taxon>Oshimavirus</taxon>
        <taxon>Oshimavirus P2345</taxon>
    </lineage>
</organism>
<accession>A7XX21</accession>
<name>A7XX21_BP234</name>
<sequence>MTAQSRDRLEVVLDLLAGVGILHEDYDIGELYAELYQAVGTWSYTRSNEDWGKVNRVLAKLPQPDQEVLKALFQFLT</sequence>
<gene>
    <name evidence="1" type="ORF">P23p3</name>
</gene>
<dbReference type="KEGG" id="vg:5600468"/>
<keyword evidence="2" id="KW-1185">Reference proteome</keyword>
<reference evidence="1 2" key="1">
    <citation type="journal article" date="2008" name="J. Mol. Biol.">
        <title>Genome comparison and proteomic characterization of Thermus thermophilus bacteriophages P23-45 and P74-26: siphoviruses with triplex-forming sequences and the longest known tails.</title>
        <authorList>
            <person name="Minakhin L."/>
            <person name="Goel M."/>
            <person name="Berdygulova Z."/>
            <person name="Ramanculov E."/>
            <person name="Florens L."/>
            <person name="Glazko G."/>
            <person name="Karamychev V.N."/>
            <person name="Slesarev A.I."/>
            <person name="Kozyavkin S.A."/>
            <person name="Khromov I."/>
            <person name="Ackermann H.W."/>
            <person name="Washburn M."/>
            <person name="Mushegian A."/>
            <person name="Severinov K."/>
        </authorList>
    </citation>
    <scope>NUCLEOTIDE SEQUENCE</scope>
</reference>
<organismHost>
    <name type="scientific">Thermus thermophilus</name>
    <dbReference type="NCBI Taxonomy" id="274"/>
</organismHost>
<proteinExistence type="predicted"/>